<dbReference type="InterPro" id="IPR014971">
    <property type="entry name" value="KGK"/>
</dbReference>
<dbReference type="AlphaFoldDB" id="A0A2T1LT35"/>
<dbReference type="OrthoDB" id="454733at2"/>
<evidence type="ECO:0008006" key="3">
    <source>
        <dbReference type="Google" id="ProtNLM"/>
    </source>
</evidence>
<organism evidence="1 2">
    <name type="scientific">Aphanothece hegewaldii CCALA 016</name>
    <dbReference type="NCBI Taxonomy" id="2107694"/>
    <lineage>
        <taxon>Bacteria</taxon>
        <taxon>Bacillati</taxon>
        <taxon>Cyanobacteriota</taxon>
        <taxon>Cyanophyceae</taxon>
        <taxon>Oscillatoriophycideae</taxon>
        <taxon>Chroococcales</taxon>
        <taxon>Aphanothecaceae</taxon>
        <taxon>Aphanothece</taxon>
    </lineage>
</organism>
<reference evidence="1 2" key="1">
    <citation type="submission" date="2018-03" db="EMBL/GenBank/DDBJ databases">
        <title>The ancient ancestry and fast evolution of plastids.</title>
        <authorList>
            <person name="Moore K.R."/>
            <person name="Magnabosco C."/>
            <person name="Momper L."/>
            <person name="Gold D.A."/>
            <person name="Bosak T."/>
            <person name="Fournier G.P."/>
        </authorList>
    </citation>
    <scope>NUCLEOTIDE SEQUENCE [LARGE SCALE GENOMIC DNA]</scope>
    <source>
        <strain evidence="1 2">CCALA 016</strain>
    </source>
</reference>
<evidence type="ECO:0000313" key="1">
    <source>
        <dbReference type="EMBL" id="PSF33603.1"/>
    </source>
</evidence>
<accession>A0A2T1LT35</accession>
<keyword evidence="2" id="KW-1185">Reference proteome</keyword>
<dbReference type="EMBL" id="PXOH01000029">
    <property type="protein sequence ID" value="PSF33603.1"/>
    <property type="molecule type" value="Genomic_DNA"/>
</dbReference>
<dbReference type="Proteomes" id="UP000239001">
    <property type="component" value="Unassembled WGS sequence"/>
</dbReference>
<evidence type="ECO:0000313" key="2">
    <source>
        <dbReference type="Proteomes" id="UP000239001"/>
    </source>
</evidence>
<gene>
    <name evidence="1" type="ORF">C7H19_19630</name>
</gene>
<sequence length="133" mass="15805">MENNQYLSNFSDDDVVEFEENNIRKLGNIKLLLKHFFEKKEWAEQRLREHLERNSINIKEKFTIQNSNAQEIECYNYWFAQGVECSILQLGSQKWVKGKIKIKITVDFYPDETIKNSSLESPSILDDLRQTIN</sequence>
<name>A0A2T1LT35_9CHRO</name>
<dbReference type="RefSeq" id="WP_106458620.1">
    <property type="nucleotide sequence ID" value="NZ_PXOH01000029.1"/>
</dbReference>
<proteinExistence type="predicted"/>
<comment type="caution">
    <text evidence="1">The sequence shown here is derived from an EMBL/GenBank/DDBJ whole genome shotgun (WGS) entry which is preliminary data.</text>
</comment>
<protein>
    <recommendedName>
        <fullName evidence="3">KGK family protein</fullName>
    </recommendedName>
</protein>
<dbReference type="Pfam" id="PF08872">
    <property type="entry name" value="KGK"/>
    <property type="match status" value="1"/>
</dbReference>
<reference evidence="1 2" key="2">
    <citation type="submission" date="2018-03" db="EMBL/GenBank/DDBJ databases">
        <authorList>
            <person name="Keele B.F."/>
        </authorList>
    </citation>
    <scope>NUCLEOTIDE SEQUENCE [LARGE SCALE GENOMIC DNA]</scope>
    <source>
        <strain evidence="1 2">CCALA 016</strain>
    </source>
</reference>